<sequence>MSGADWLSYSLQDFVMFGPQVFLRLFVRINDDLWPWQLLGLAASLLIPFLVVSNHLLRRKLGLFLIGLAWMSSGFGFLVGYFGPINWPANWFGWAFVGQGAFLLLAVLRGALPSRPVSRPPLLILWFLAVLALPWLVVGESGSWQSVAVFGVGPWVTAAAGALAVPLLASAWRRLYLIIPLVWALASGAMFWALATSWLLALPAATLMLLAAGLWLSPRPAQSQG</sequence>
<dbReference type="Proteomes" id="UP000199290">
    <property type="component" value="Unassembled WGS sequence"/>
</dbReference>
<keyword evidence="1" id="KW-0472">Membrane</keyword>
<dbReference type="STRING" id="375760.SAMN04488073_2733"/>
<keyword evidence="1" id="KW-1133">Transmembrane helix</keyword>
<feature type="transmembrane region" description="Helical" evidence="1">
    <location>
        <begin position="89"/>
        <end position="108"/>
    </location>
</feature>
<keyword evidence="1" id="KW-0812">Transmembrane</keyword>
<evidence type="ECO:0000256" key="1">
    <source>
        <dbReference type="SAM" id="Phobius"/>
    </source>
</evidence>
<dbReference type="RefSeq" id="WP_091991430.1">
    <property type="nucleotide sequence ID" value="NZ_FOYV01000002.1"/>
</dbReference>
<reference evidence="3" key="1">
    <citation type="submission" date="2016-10" db="EMBL/GenBank/DDBJ databases">
        <authorList>
            <person name="Varghese N."/>
            <person name="Submissions S."/>
        </authorList>
    </citation>
    <scope>NUCLEOTIDE SEQUENCE [LARGE SCALE GENOMIC DNA]</scope>
    <source>
        <strain evidence="3">CGMCC 1.6294</strain>
    </source>
</reference>
<dbReference type="EMBL" id="FOYV01000002">
    <property type="protein sequence ID" value="SFR55278.1"/>
    <property type="molecule type" value="Genomic_DNA"/>
</dbReference>
<feature type="transmembrane region" description="Helical" evidence="1">
    <location>
        <begin position="33"/>
        <end position="51"/>
    </location>
</feature>
<feature type="transmembrane region" description="Helical" evidence="1">
    <location>
        <begin position="120"/>
        <end position="138"/>
    </location>
</feature>
<feature type="transmembrane region" description="Helical" evidence="1">
    <location>
        <begin position="144"/>
        <end position="168"/>
    </location>
</feature>
<proteinExistence type="predicted"/>
<gene>
    <name evidence="2" type="ORF">SAMN04488073_2733</name>
</gene>
<protein>
    <recommendedName>
        <fullName evidence="4">MFS transporter permease</fullName>
    </recommendedName>
</protein>
<keyword evidence="3" id="KW-1185">Reference proteome</keyword>
<dbReference type="OrthoDB" id="581693at2"/>
<organism evidence="2 3">
    <name type="scientific">Marinobacter gudaonensis</name>
    <dbReference type="NCBI Taxonomy" id="375760"/>
    <lineage>
        <taxon>Bacteria</taxon>
        <taxon>Pseudomonadati</taxon>
        <taxon>Pseudomonadota</taxon>
        <taxon>Gammaproteobacteria</taxon>
        <taxon>Pseudomonadales</taxon>
        <taxon>Marinobacteraceae</taxon>
        <taxon>Marinobacter</taxon>
    </lineage>
</organism>
<feature type="transmembrane region" description="Helical" evidence="1">
    <location>
        <begin position="63"/>
        <end position="83"/>
    </location>
</feature>
<name>A0A1I6HLJ9_9GAMM</name>
<accession>A0A1I6HLJ9</accession>
<evidence type="ECO:0008006" key="4">
    <source>
        <dbReference type="Google" id="ProtNLM"/>
    </source>
</evidence>
<evidence type="ECO:0000313" key="2">
    <source>
        <dbReference type="EMBL" id="SFR55278.1"/>
    </source>
</evidence>
<evidence type="ECO:0000313" key="3">
    <source>
        <dbReference type="Proteomes" id="UP000199290"/>
    </source>
</evidence>
<feature type="transmembrane region" description="Helical" evidence="1">
    <location>
        <begin position="175"/>
        <end position="192"/>
    </location>
</feature>
<feature type="transmembrane region" description="Helical" evidence="1">
    <location>
        <begin position="198"/>
        <end position="216"/>
    </location>
</feature>
<dbReference type="AlphaFoldDB" id="A0A1I6HLJ9"/>